<evidence type="ECO:0000313" key="8">
    <source>
        <dbReference type="EMBL" id="KAB0802065.1"/>
    </source>
</evidence>
<evidence type="ECO:0000256" key="2">
    <source>
        <dbReference type="ARBA" id="ARBA00005679"/>
    </source>
</evidence>
<protein>
    <recommendedName>
        <fullName evidence="10">Gamma-interferon-inducible lysosomal thiol reductase</fullName>
    </recommendedName>
</protein>
<comment type="subcellular location">
    <subcellularLocation>
        <location evidence="1">Secreted</location>
    </subcellularLocation>
</comment>
<keyword evidence="4 6" id="KW-0732">Signal</keyword>
<evidence type="ECO:0000256" key="3">
    <source>
        <dbReference type="ARBA" id="ARBA00022525"/>
    </source>
</evidence>
<dbReference type="GO" id="GO:0016671">
    <property type="term" value="F:oxidoreductase activity, acting on a sulfur group of donors, disulfide as acceptor"/>
    <property type="evidence" value="ECO:0007669"/>
    <property type="project" value="InterPro"/>
</dbReference>
<gene>
    <name evidence="8" type="ORF">PPYR_04251</name>
</gene>
<proteinExistence type="inferred from homology"/>
<dbReference type="Gene3D" id="3.40.30.10">
    <property type="entry name" value="Glutaredoxin"/>
    <property type="match status" value="1"/>
</dbReference>
<dbReference type="GO" id="GO:0005576">
    <property type="term" value="C:extracellular region"/>
    <property type="evidence" value="ECO:0007669"/>
    <property type="project" value="UniProtKB-SubCell"/>
</dbReference>
<keyword evidence="3" id="KW-0964">Secreted</keyword>
<evidence type="ECO:0008006" key="10">
    <source>
        <dbReference type="Google" id="ProtNLM"/>
    </source>
</evidence>
<evidence type="ECO:0000313" key="7">
    <source>
        <dbReference type="EMBL" id="JAV61503.1"/>
    </source>
</evidence>
<evidence type="ECO:0000256" key="5">
    <source>
        <dbReference type="ARBA" id="ARBA00023180"/>
    </source>
</evidence>
<keyword evidence="5" id="KW-0325">Glycoprotein</keyword>
<reference evidence="7" key="1">
    <citation type="journal article" date="2016" name="Sci. Rep.">
        <title>Molecular characterization of firefly nuptial gifts: a multi-omics approach sheds light on postcopulatory sexual selection.</title>
        <authorList>
            <person name="Al-Wathiqui N."/>
            <person name="Fallon T.R."/>
            <person name="South A."/>
            <person name="Weng J.K."/>
            <person name="Lewis S.M."/>
        </authorList>
    </citation>
    <scope>NUCLEOTIDE SEQUENCE</scope>
</reference>
<reference evidence="8 9" key="2">
    <citation type="journal article" date="2018" name="Elife">
        <title>Firefly genomes illuminate parallel origins of bioluminescence in beetles.</title>
        <authorList>
            <person name="Fallon T.R."/>
            <person name="Lower S.E."/>
            <person name="Chang C.H."/>
            <person name="Bessho-Uehara M."/>
            <person name="Martin G.J."/>
            <person name="Bewick A.J."/>
            <person name="Behringer M."/>
            <person name="Debat H.J."/>
            <person name="Wong I."/>
            <person name="Day J.C."/>
            <person name="Suvorov A."/>
            <person name="Silva C.J."/>
            <person name="Stanger-Hall K.F."/>
            <person name="Hall D.W."/>
            <person name="Schmitz R.J."/>
            <person name="Nelson D.R."/>
            <person name="Lewis S.M."/>
            <person name="Shigenobu S."/>
            <person name="Bybee S.M."/>
            <person name="Larracuente A.M."/>
            <person name="Oba Y."/>
            <person name="Weng J.K."/>
        </authorList>
    </citation>
    <scope>NUCLEOTIDE SEQUENCE [LARGE SCALE GENOMIC DNA]</scope>
    <source>
        <strain evidence="8">1611_PpyrPB1</strain>
        <tissue evidence="8">Whole body</tissue>
    </source>
</reference>
<comment type="similarity">
    <text evidence="2">Belongs to the GILT family.</text>
</comment>
<dbReference type="AlphaFoldDB" id="A0A1Y1KJ98"/>
<accession>A0A1Y1KJ98</accession>
<evidence type="ECO:0000256" key="6">
    <source>
        <dbReference type="SAM" id="SignalP"/>
    </source>
</evidence>
<reference evidence="8" key="3">
    <citation type="submission" date="2019-08" db="EMBL/GenBank/DDBJ databases">
        <authorList>
            <consortium name="Photinus pyralis genome working group"/>
            <person name="Fallon T.R."/>
            <person name="Sander Lower S.E."/>
            <person name="Weng J.-K."/>
        </authorList>
    </citation>
    <scope>NUCLEOTIDE SEQUENCE</scope>
    <source>
        <strain evidence="8">1611_PpyrPB1</strain>
        <tissue evidence="8">Whole body</tissue>
    </source>
</reference>
<dbReference type="Pfam" id="PF03227">
    <property type="entry name" value="GILT"/>
    <property type="match status" value="1"/>
</dbReference>
<feature type="chain" id="PRO_5036029775" description="Gamma-interferon-inducible lysosomal thiol reductase" evidence="6">
    <location>
        <begin position="19"/>
        <end position="226"/>
    </location>
</feature>
<organism evidence="7">
    <name type="scientific">Photinus pyralis</name>
    <name type="common">Common eastern firefly</name>
    <name type="synonym">Lampyris pyralis</name>
    <dbReference type="NCBI Taxonomy" id="7054"/>
    <lineage>
        <taxon>Eukaryota</taxon>
        <taxon>Metazoa</taxon>
        <taxon>Ecdysozoa</taxon>
        <taxon>Arthropoda</taxon>
        <taxon>Hexapoda</taxon>
        <taxon>Insecta</taxon>
        <taxon>Pterygota</taxon>
        <taxon>Neoptera</taxon>
        <taxon>Endopterygota</taxon>
        <taxon>Coleoptera</taxon>
        <taxon>Polyphaga</taxon>
        <taxon>Elateriformia</taxon>
        <taxon>Elateroidea</taxon>
        <taxon>Lampyridae</taxon>
        <taxon>Lampyrinae</taxon>
        <taxon>Photinus</taxon>
    </lineage>
</organism>
<dbReference type="PANTHER" id="PTHR13234">
    <property type="entry name" value="GAMMA-INTERFERON INDUCIBLE LYSOSOMAL THIOL REDUCTASE GILT"/>
    <property type="match status" value="1"/>
</dbReference>
<evidence type="ECO:0000256" key="1">
    <source>
        <dbReference type="ARBA" id="ARBA00004613"/>
    </source>
</evidence>
<keyword evidence="9" id="KW-1185">Reference proteome</keyword>
<dbReference type="InParanoid" id="A0A1Y1KJ98"/>
<evidence type="ECO:0000313" key="9">
    <source>
        <dbReference type="Proteomes" id="UP000327044"/>
    </source>
</evidence>
<dbReference type="InterPro" id="IPR004911">
    <property type="entry name" value="Interferon-induced_GILT"/>
</dbReference>
<dbReference type="EMBL" id="VVIM01000002">
    <property type="protein sequence ID" value="KAB0802065.1"/>
    <property type="molecule type" value="Genomic_DNA"/>
</dbReference>
<feature type="signal peptide" evidence="6">
    <location>
        <begin position="1"/>
        <end position="18"/>
    </location>
</feature>
<name>A0A1Y1KJ98_PHOPY</name>
<sequence length="226" mass="25678">MRLLLLLVTLLQAIQVYSEVVKVSIYYEALCPDSVNFINNQFYPAYQKINSLLTVDFVPYGRASHTWKNGDWQFECQHGPEECLGNKLHACGIHESQEQAKTVDYVNCLMMAYRSSATHALDMCVTYLNLTSKQILDCVESSKGSNLLAKYGNETRALYPLDFIPTIIFDGKFDTFVQSSSLHNFHDAVIQYLSHRKSTDQGSTANRQSSYLLSCVIFTMALCLYF</sequence>
<dbReference type="EMBL" id="GEZM01081862">
    <property type="protein sequence ID" value="JAV61503.1"/>
    <property type="molecule type" value="Transcribed_RNA"/>
</dbReference>
<evidence type="ECO:0000256" key="4">
    <source>
        <dbReference type="ARBA" id="ARBA00022729"/>
    </source>
</evidence>
<dbReference type="Proteomes" id="UP000327044">
    <property type="component" value="Unassembled WGS sequence"/>
</dbReference>
<dbReference type="PANTHER" id="PTHR13234:SF8">
    <property type="entry name" value="GAMMA-INTERFERON-INDUCIBLE LYSOSOMAL THIOL REDUCTASE"/>
    <property type="match status" value="1"/>
</dbReference>